<protein>
    <submittedName>
        <fullName evidence="1">Uncharacterized protein</fullName>
    </submittedName>
</protein>
<reference evidence="1 2" key="1">
    <citation type="submission" date="2016-12" db="EMBL/GenBank/DDBJ databases">
        <title>Draft genome sequence of Fusarium oxysporum causing rot on Narcissus.</title>
        <authorList>
            <person name="Armitage A.D."/>
            <person name="Taylor A."/>
            <person name="Clarkson J.P."/>
            <person name="Harrison R.J."/>
            <person name="Jackson A.C."/>
        </authorList>
    </citation>
    <scope>NUCLEOTIDE SEQUENCE [LARGE SCALE GENOMIC DNA]</scope>
    <source>
        <strain evidence="1 2">N139</strain>
    </source>
</reference>
<organism evidence="1 2">
    <name type="scientific">Fusarium oxysporum f. sp. narcissi</name>
    <dbReference type="NCBI Taxonomy" id="451672"/>
    <lineage>
        <taxon>Eukaryota</taxon>
        <taxon>Fungi</taxon>
        <taxon>Dikarya</taxon>
        <taxon>Ascomycota</taxon>
        <taxon>Pezizomycotina</taxon>
        <taxon>Sordariomycetes</taxon>
        <taxon>Hypocreomycetidae</taxon>
        <taxon>Hypocreales</taxon>
        <taxon>Nectriaceae</taxon>
        <taxon>Fusarium</taxon>
        <taxon>Fusarium oxysporum species complex</taxon>
    </lineage>
</organism>
<dbReference type="AlphaFoldDB" id="A0A4Q2W9Z3"/>
<comment type="caution">
    <text evidence="1">The sequence shown here is derived from an EMBL/GenBank/DDBJ whole genome shotgun (WGS) entry which is preliminary data.</text>
</comment>
<gene>
    <name evidence="1" type="ORF">BFJ63_vAg1114</name>
</gene>
<proteinExistence type="predicted"/>
<evidence type="ECO:0000313" key="2">
    <source>
        <dbReference type="Proteomes" id="UP000290540"/>
    </source>
</evidence>
<accession>A0A4Q2W9Z3</accession>
<sequence length="147" mass="16277">MVADESITTSVAEATTTSFPPIITKRVAFLTNPSIALGHATFGLEPGTSCLSATFPNGSQLFAQISFPNSNKYTFIFTTKKNVDNLSWYDFIAYSESADGYLDCESGTSHTPIYWYYSDDVKLYYMEGSPTLFDYPSVKFKFVIGDA</sequence>
<dbReference type="EMBL" id="MQTW01000004">
    <property type="protein sequence ID" value="RYC96244.1"/>
    <property type="molecule type" value="Genomic_DNA"/>
</dbReference>
<name>A0A4Q2W9Z3_FUSOX</name>
<evidence type="ECO:0000313" key="1">
    <source>
        <dbReference type="EMBL" id="RYC96244.1"/>
    </source>
</evidence>
<dbReference type="Proteomes" id="UP000290540">
    <property type="component" value="Unassembled WGS sequence"/>
</dbReference>